<evidence type="ECO:0000259" key="1">
    <source>
        <dbReference type="PROSITE" id="PS51154"/>
    </source>
</evidence>
<dbReference type="SUPFAM" id="SSF52949">
    <property type="entry name" value="Macro domain-like"/>
    <property type="match status" value="1"/>
</dbReference>
<reference evidence="2" key="1">
    <citation type="journal article" date="2015" name="Nature">
        <title>Complex archaea that bridge the gap between prokaryotes and eukaryotes.</title>
        <authorList>
            <person name="Spang A."/>
            <person name="Saw J.H."/>
            <person name="Jorgensen S.L."/>
            <person name="Zaremba-Niedzwiedzka K."/>
            <person name="Martijn J."/>
            <person name="Lind A.E."/>
            <person name="van Eijk R."/>
            <person name="Schleper C."/>
            <person name="Guy L."/>
            <person name="Ettema T.J."/>
        </authorList>
    </citation>
    <scope>NUCLEOTIDE SEQUENCE</scope>
</reference>
<dbReference type="PROSITE" id="PS51154">
    <property type="entry name" value="MACRO"/>
    <property type="match status" value="1"/>
</dbReference>
<organism evidence="2">
    <name type="scientific">marine sediment metagenome</name>
    <dbReference type="NCBI Taxonomy" id="412755"/>
    <lineage>
        <taxon>unclassified sequences</taxon>
        <taxon>metagenomes</taxon>
        <taxon>ecological metagenomes</taxon>
    </lineage>
</organism>
<dbReference type="Gene3D" id="3.40.220.10">
    <property type="entry name" value="Leucine Aminopeptidase, subunit E, domain 1"/>
    <property type="match status" value="1"/>
</dbReference>
<feature type="domain" description="Macro" evidence="1">
    <location>
        <begin position="1"/>
        <end position="155"/>
    </location>
</feature>
<comment type="caution">
    <text evidence="2">The sequence shown here is derived from an EMBL/GenBank/DDBJ whole genome shotgun (WGS) entry which is preliminary data.</text>
</comment>
<dbReference type="CDD" id="cd02901">
    <property type="entry name" value="Macro_Poa1p-like"/>
    <property type="match status" value="1"/>
</dbReference>
<dbReference type="PANTHER" id="PTHR12521">
    <property type="entry name" value="PROTEIN C6ORF130"/>
    <property type="match status" value="1"/>
</dbReference>
<dbReference type="InterPro" id="IPR050892">
    <property type="entry name" value="ADP-ribose_metab_enzymes"/>
</dbReference>
<accession>A0A0F9KTI6</accession>
<dbReference type="Pfam" id="PF01661">
    <property type="entry name" value="Macro"/>
    <property type="match status" value="1"/>
</dbReference>
<name>A0A0F9KTI6_9ZZZZ</name>
<dbReference type="PANTHER" id="PTHR12521:SF0">
    <property type="entry name" value="ADP-RIBOSE GLYCOHYDROLASE OARD1"/>
    <property type="match status" value="1"/>
</dbReference>
<dbReference type="SMART" id="SM00506">
    <property type="entry name" value="A1pp"/>
    <property type="match status" value="1"/>
</dbReference>
<dbReference type="InterPro" id="IPR002589">
    <property type="entry name" value="Macro_dom"/>
</dbReference>
<dbReference type="EMBL" id="LAZR01012725">
    <property type="protein sequence ID" value="KKM25418.1"/>
    <property type="molecule type" value="Genomic_DNA"/>
</dbReference>
<sequence length="386" mass="43570">MLEFVKGDFFDYEADIMVNTVNCVGVMGAGVALAFKRKYPDMFKYYEKQCKRGEVKPGKPSVWSSNDMISKGVEIINFPTKGHWRKPSEYEYVETGLVWLSEYLSERQGLTVTLPALGCGHGGLEWSIVKEMIKDHLGKSENRVLVFEPASSRNVPKNGYLDEKYYDDLLSYNVRTIKNESDEYPISLKEYTDRELFVFPAGGLLNDFDVAIVSSSKPDEEEKKVIGGLIDFCDKRCLSIMFGASAFDKLSASRAAGSGIRAGVFLPTGILNSAQKIIESKSLENPTLFSIGDPKNKFDKKEYMPSVLSRVALSKVVFFTTGRLSWVSKYQKILNAMSRDYYYVNYGWFEVKDFEEIGRINASPIFLKNGVANFTPLKFLKKGESI</sequence>
<dbReference type="AlphaFoldDB" id="A0A0F9KTI6"/>
<dbReference type="InterPro" id="IPR043472">
    <property type="entry name" value="Macro_dom-like"/>
</dbReference>
<dbReference type="GO" id="GO:0140291">
    <property type="term" value="P:peptidyl-glutamate ADP-deribosylation"/>
    <property type="evidence" value="ECO:0007669"/>
    <property type="project" value="TreeGrafter"/>
</dbReference>
<gene>
    <name evidence="2" type="ORF">LCGC14_1595190</name>
</gene>
<evidence type="ECO:0000313" key="2">
    <source>
        <dbReference type="EMBL" id="KKM25418.1"/>
    </source>
</evidence>
<proteinExistence type="predicted"/>
<protein>
    <recommendedName>
        <fullName evidence="1">Macro domain-containing protein</fullName>
    </recommendedName>
</protein>